<dbReference type="GO" id="GO:0046789">
    <property type="term" value="F:host cell surface receptor binding"/>
    <property type="evidence" value="ECO:0007669"/>
    <property type="project" value="InterPro"/>
</dbReference>
<organism evidence="2 3">
    <name type="scientific">Plasmodium falciparum Tanzania</name>
    <name type="common">2000708</name>
    <dbReference type="NCBI Taxonomy" id="1036725"/>
    <lineage>
        <taxon>Eukaryota</taxon>
        <taxon>Sar</taxon>
        <taxon>Alveolata</taxon>
        <taxon>Apicomplexa</taxon>
        <taxon>Aconoidasida</taxon>
        <taxon>Haemosporida</taxon>
        <taxon>Plasmodiidae</taxon>
        <taxon>Plasmodium</taxon>
        <taxon>Plasmodium (Laverania)</taxon>
    </lineage>
</organism>
<reference evidence="2 3" key="2">
    <citation type="submission" date="2013-02" db="EMBL/GenBank/DDBJ databases">
        <title>The Genome Sequence of Plasmodium falciparum Tanzania (2000708).</title>
        <authorList>
            <consortium name="The Broad Institute Genome Sequencing Platform"/>
            <consortium name="The Broad Institute Genome Sequencing Center for Infectious Disease"/>
            <person name="Neafsey D."/>
            <person name="Cheeseman I."/>
            <person name="Volkman S."/>
            <person name="Adams J."/>
            <person name="Walker B."/>
            <person name="Young S.K."/>
            <person name="Zeng Q."/>
            <person name="Gargeya S."/>
            <person name="Fitzgerald M."/>
            <person name="Haas B."/>
            <person name="Abouelleil A."/>
            <person name="Alvarado L."/>
            <person name="Arachchi H.M."/>
            <person name="Berlin A.M."/>
            <person name="Chapman S.B."/>
            <person name="Dewar J."/>
            <person name="Goldberg J."/>
            <person name="Griggs A."/>
            <person name="Gujja S."/>
            <person name="Hansen M."/>
            <person name="Howarth C."/>
            <person name="Imamovic A."/>
            <person name="Larimer J."/>
            <person name="McCowan C."/>
            <person name="Murphy C."/>
            <person name="Neiman D."/>
            <person name="Pearson M."/>
            <person name="Priest M."/>
            <person name="Roberts A."/>
            <person name="Saif S."/>
            <person name="Shea T."/>
            <person name="Sisk P."/>
            <person name="Sykes S."/>
            <person name="Wortman J."/>
            <person name="Nusbaum C."/>
            <person name="Birren B."/>
        </authorList>
    </citation>
    <scope>NUCLEOTIDE SEQUENCE [LARGE SCALE GENOMIC DNA]</scope>
    <source>
        <strain evidence="3">Tanzania (2000708)</strain>
    </source>
</reference>
<evidence type="ECO:0000313" key="2">
    <source>
        <dbReference type="EMBL" id="ETW33103.1"/>
    </source>
</evidence>
<dbReference type="InterPro" id="IPR042202">
    <property type="entry name" value="Duffy-ag-bd_sf"/>
</dbReference>
<evidence type="ECO:0000259" key="1">
    <source>
        <dbReference type="Pfam" id="PF05424"/>
    </source>
</evidence>
<evidence type="ECO:0000313" key="3">
    <source>
        <dbReference type="Proteomes" id="UP000030708"/>
    </source>
</evidence>
<gene>
    <name evidence="2" type="ORF">PFTANZ_06178</name>
</gene>
<name>A0A024VXQ2_PLAFA</name>
<proteinExistence type="predicted"/>
<protein>
    <recommendedName>
        <fullName evidence="1">Duffy-antigen binding domain-containing protein</fullName>
    </recommendedName>
</protein>
<dbReference type="Proteomes" id="UP000030708">
    <property type="component" value="Unassembled WGS sequence"/>
</dbReference>
<accession>A0A024VXQ2</accession>
<dbReference type="InterPro" id="IPR008602">
    <property type="entry name" value="Duffy-antigen-binding"/>
</dbReference>
<dbReference type="EMBL" id="KI926874">
    <property type="protein sequence ID" value="ETW33103.1"/>
    <property type="molecule type" value="Genomic_DNA"/>
</dbReference>
<dbReference type="SUPFAM" id="SSF140924">
    <property type="entry name" value="Duffy binding domain-like"/>
    <property type="match status" value="2"/>
</dbReference>
<dbReference type="Pfam" id="PF05424">
    <property type="entry name" value="Duffy_binding"/>
    <property type="match status" value="2"/>
</dbReference>
<feature type="domain" description="Duffy-antigen binding" evidence="1">
    <location>
        <begin position="65"/>
        <end position="233"/>
    </location>
</feature>
<sequence>MYFAIITATRINMSLGKNHMIMIKRTLLDKSEGGKKAIDHCNPKTNGPYPKWDCTPNKIKSGEKGACMPPRRQKLCVINLQYFSNESSDGLREAFIQCAAIETFWLWQKYKKDKNGGDAEEKLNSGIIPEEFKRQMFYTFGDFRDLCLGKDIGKDVDGVNDKITGVFTKIVGSSSGLKRETWWDEHKEAIWEGMLCALTNGLTEEEKKKQIKDKYSYEKLKKPNNNIPSLEDFAKKPQFLRWMIEWGEEFCREREKLEDKVNTECNGKNRSSLCVNGTHCNKACDEYKNYVETKQKEFRGQTDKFVKDANGENAHEEYSDYKSKKDGEFQQGNEYLLDKCDTGKCSCMEKGMLGVSPNEKPFGRYAHDKVKICNCTSGTYAPGPLPPDQRQKIYKCDMKKYIQENAQEIGIGGGCNPKKYNVWDCNDKHYEINDRGACMPPRRQKLCIYKLTRDKETENLDKLKMSFIKSAALETYLAWEIYKENNKDAITELQNGEIPEGFKRIMFYTFGDFRDLFFGTDMSNHRYINIVKEKVNKVFSEKIPSENKKSLSDIKYQWWQKHGHEIWEGMLCGLSHHISNIKETERQILTNSSKYSYSTIKFSGENSPTLEEFAKRPQFLRWMTEWGDDFCKQRKGKVKELDEGCNGFTCNGDNMEQNKKKCEGACAKYKKWIEIKKFNTCL</sequence>
<dbReference type="Gene3D" id="1.20.58.830">
    <property type="match status" value="2"/>
</dbReference>
<feature type="domain" description="Duffy-antigen binding" evidence="1">
    <location>
        <begin position="436"/>
        <end position="590"/>
    </location>
</feature>
<dbReference type="AlphaFoldDB" id="A0A024VXQ2"/>
<dbReference type="Gene3D" id="1.20.1310.20">
    <property type="entry name" value="Duffy-antigen binding domain"/>
    <property type="match status" value="2"/>
</dbReference>
<dbReference type="GO" id="GO:0016020">
    <property type="term" value="C:membrane"/>
    <property type="evidence" value="ECO:0007669"/>
    <property type="project" value="InterPro"/>
</dbReference>
<reference evidence="2 3" key="1">
    <citation type="submission" date="2013-02" db="EMBL/GenBank/DDBJ databases">
        <title>The Genome Annotation of Plasmodium falciparum Tanzania (2000708).</title>
        <authorList>
            <consortium name="The Broad Institute Genome Sequencing Platform"/>
            <consortium name="The Broad Institute Genome Sequencing Center for Infectious Disease"/>
            <person name="Neafsey D."/>
            <person name="Hoffman S."/>
            <person name="Volkman S."/>
            <person name="Rosenthal P."/>
            <person name="Walker B."/>
            <person name="Young S.K."/>
            <person name="Zeng Q."/>
            <person name="Gargeya S."/>
            <person name="Fitzgerald M."/>
            <person name="Haas B."/>
            <person name="Abouelleil A."/>
            <person name="Allen A.W."/>
            <person name="Alvarado L."/>
            <person name="Arachchi H.M."/>
            <person name="Berlin A.M."/>
            <person name="Chapman S.B."/>
            <person name="Gainer-Dewar J."/>
            <person name="Goldberg J."/>
            <person name="Griggs A."/>
            <person name="Gujja S."/>
            <person name="Hansen M."/>
            <person name="Howarth C."/>
            <person name="Imamovic A."/>
            <person name="Ireland A."/>
            <person name="Larimer J."/>
            <person name="McCowan C."/>
            <person name="Murphy C."/>
            <person name="Pearson M."/>
            <person name="Poon T.W."/>
            <person name="Priest M."/>
            <person name="Roberts A."/>
            <person name="Saif S."/>
            <person name="Shea T."/>
            <person name="Sisk P."/>
            <person name="Sykes S."/>
            <person name="Wortman J."/>
            <person name="Nusbaum C."/>
            <person name="Birren B."/>
        </authorList>
    </citation>
    <scope>NUCLEOTIDE SEQUENCE [LARGE SCALE GENOMIC DNA]</scope>
    <source>
        <strain evidence="3">Tanzania (2000708)</strain>
    </source>
</reference>